<reference evidence="1 2" key="1">
    <citation type="journal article" date="2016" name="Nat. Commun.">
        <title>Extremotolerant tardigrade genome and improved radiotolerance of human cultured cells by tardigrade-unique protein.</title>
        <authorList>
            <person name="Hashimoto T."/>
            <person name="Horikawa D.D."/>
            <person name="Saito Y."/>
            <person name="Kuwahara H."/>
            <person name="Kozuka-Hata H."/>
            <person name="Shin-I T."/>
            <person name="Minakuchi Y."/>
            <person name="Ohishi K."/>
            <person name="Motoyama A."/>
            <person name="Aizu T."/>
            <person name="Enomoto A."/>
            <person name="Kondo K."/>
            <person name="Tanaka S."/>
            <person name="Hara Y."/>
            <person name="Koshikawa S."/>
            <person name="Sagara H."/>
            <person name="Miura T."/>
            <person name="Yokobori S."/>
            <person name="Miyagawa K."/>
            <person name="Suzuki Y."/>
            <person name="Kubo T."/>
            <person name="Oyama M."/>
            <person name="Kohara Y."/>
            <person name="Fujiyama A."/>
            <person name="Arakawa K."/>
            <person name="Katayama T."/>
            <person name="Toyoda A."/>
            <person name="Kunieda T."/>
        </authorList>
    </citation>
    <scope>NUCLEOTIDE SEQUENCE [LARGE SCALE GENOMIC DNA]</scope>
    <source>
        <strain evidence="1 2">YOKOZUNA-1</strain>
    </source>
</reference>
<comment type="caution">
    <text evidence="1">The sequence shown here is derived from an EMBL/GenBank/DDBJ whole genome shotgun (WGS) entry which is preliminary data.</text>
</comment>
<sequence>MDDDAEETFHSLRKELQKEKTASTMKLLTLLEMEQEMCELNMANQMLDVELQHRDAVRSQKAPPNASLPQVLFDEIRNDSVLIQDDFLISPPLFQRNVVIRDDVHYQNDYDKTLKY</sequence>
<evidence type="ECO:0000313" key="1">
    <source>
        <dbReference type="EMBL" id="GAV02123.1"/>
    </source>
</evidence>
<proteinExistence type="predicted"/>
<keyword evidence="2" id="KW-1185">Reference proteome</keyword>
<dbReference type="EMBL" id="BDGG01000008">
    <property type="protein sequence ID" value="GAV02123.1"/>
    <property type="molecule type" value="Genomic_DNA"/>
</dbReference>
<protein>
    <submittedName>
        <fullName evidence="1">Uncharacterized protein</fullName>
    </submittedName>
</protein>
<gene>
    <name evidence="1" type="primary">RvY_12725-1</name>
    <name evidence="1" type="synonym">RvY_12725.1</name>
    <name evidence="1" type="ORF">RvY_12725</name>
</gene>
<dbReference type="Proteomes" id="UP000186922">
    <property type="component" value="Unassembled WGS sequence"/>
</dbReference>
<name>A0A1D1VPN0_RAMVA</name>
<accession>A0A1D1VPN0</accession>
<evidence type="ECO:0000313" key="2">
    <source>
        <dbReference type="Proteomes" id="UP000186922"/>
    </source>
</evidence>
<organism evidence="1 2">
    <name type="scientific">Ramazzottius varieornatus</name>
    <name type="common">Water bear</name>
    <name type="synonym">Tardigrade</name>
    <dbReference type="NCBI Taxonomy" id="947166"/>
    <lineage>
        <taxon>Eukaryota</taxon>
        <taxon>Metazoa</taxon>
        <taxon>Ecdysozoa</taxon>
        <taxon>Tardigrada</taxon>
        <taxon>Eutardigrada</taxon>
        <taxon>Parachela</taxon>
        <taxon>Hypsibioidea</taxon>
        <taxon>Ramazzottiidae</taxon>
        <taxon>Ramazzottius</taxon>
    </lineage>
</organism>
<dbReference type="AlphaFoldDB" id="A0A1D1VPN0"/>